<dbReference type="InterPro" id="IPR029044">
    <property type="entry name" value="Nucleotide-diphossugar_trans"/>
</dbReference>
<dbReference type="InterPro" id="IPR036812">
    <property type="entry name" value="NAD(P)_OxRdtase_dom_sf"/>
</dbReference>
<dbReference type="Gene3D" id="3.90.550.10">
    <property type="entry name" value="Spore Coat Polysaccharide Biosynthesis Protein SpsA, Chain A"/>
    <property type="match status" value="1"/>
</dbReference>
<dbReference type="PANTHER" id="PTHR43312:SF1">
    <property type="entry name" value="NADP-DEPENDENT OXIDOREDUCTASE DOMAIN-CONTAINING PROTEIN"/>
    <property type="match status" value="1"/>
</dbReference>
<keyword evidence="3" id="KW-1185">Reference proteome</keyword>
<dbReference type="PANTHER" id="PTHR43312">
    <property type="entry name" value="D-THREO-ALDOSE 1-DEHYDROGENASE"/>
    <property type="match status" value="1"/>
</dbReference>
<name>A0A5A9ZGC2_9RHOB</name>
<dbReference type="SUPFAM" id="SSF51430">
    <property type="entry name" value="NAD(P)-linked oxidoreductase"/>
    <property type="match status" value="1"/>
</dbReference>
<comment type="caution">
    <text evidence="2">The sequence shown here is derived from an EMBL/GenBank/DDBJ whole genome shotgun (WGS) entry which is preliminary data.</text>
</comment>
<dbReference type="InterPro" id="IPR053135">
    <property type="entry name" value="AKR2_Oxidoreductase"/>
</dbReference>
<dbReference type="Gene3D" id="3.20.20.100">
    <property type="entry name" value="NADP-dependent oxidoreductase domain"/>
    <property type="match status" value="1"/>
</dbReference>
<sequence length="562" mass="61361">MVDGRLGKQMSAPTRHRRPVRAVLQCRLSSSRLPAKVLLPLAGLPIAVLAAKRAMRDGQDVMLATSVEASDDLLVSEATRHGVPVCRGPLDNVLARFLIATEDLPDDALCVRLTGDNTFPDADFIGTLVDLLEANGLHYMAHGGNRTQLPYGMAAEVFDVGTLREAAAATTDPFDLEHVTPWIRKRHAPRRMPPFPGLDRTWGHLRATVDTFDDYQRVAAVFEGLTDPIDTPWQVLVERLQALPDAPTFHLRRQAGDPAGMVLGTVQLGLAYGRANAVGLPPEHAAHTIVRRAIDHGVEDIDTARAYGQSEARLGRILSRGLASQARILTKLDPLADVTSDWPAAAVAARVRESVQASLLALGLKRLPVLMLHRAAHLDMADGMVMETLEALCRDGQIGTLGVSVQTPAELKQVLDDGRIGHVQLPCNLLDWRWRDLVPALLVRPDLCVHVRSAYLQGLLTPADPRHWPVIEGVDPAALVTTLSELAKRLGRRDCRDLCLAYLRGLSWIDGIVVGVETEPQLMDNLELFRRDALSASEIAEVDTALPHVPEALLDPSGWPRT</sequence>
<dbReference type="Proteomes" id="UP000325291">
    <property type="component" value="Unassembled WGS sequence"/>
</dbReference>
<reference evidence="2 3" key="1">
    <citation type="submission" date="2019-07" db="EMBL/GenBank/DDBJ databases">
        <title>Aquicoccus porphyridii gen. nov., sp. nov., isolated from a small marine red alga, Porphyridium marinum.</title>
        <authorList>
            <person name="Liu L."/>
        </authorList>
    </citation>
    <scope>NUCLEOTIDE SEQUENCE [LARGE SCALE GENOMIC DNA]</scope>
    <source>
        <strain evidence="2 3">L1 8-17</strain>
    </source>
</reference>
<gene>
    <name evidence="2" type="ORF">FLO80_09825</name>
</gene>
<dbReference type="Pfam" id="PF02348">
    <property type="entry name" value="CTP_transf_3"/>
    <property type="match status" value="1"/>
</dbReference>
<organism evidence="2 3">
    <name type="scientific">Aquicoccus porphyridii</name>
    <dbReference type="NCBI Taxonomy" id="1852029"/>
    <lineage>
        <taxon>Bacteria</taxon>
        <taxon>Pseudomonadati</taxon>
        <taxon>Pseudomonadota</taxon>
        <taxon>Alphaproteobacteria</taxon>
        <taxon>Rhodobacterales</taxon>
        <taxon>Paracoccaceae</taxon>
        <taxon>Aquicoccus</taxon>
    </lineage>
</organism>
<dbReference type="EMBL" id="VINQ01000006">
    <property type="protein sequence ID" value="KAA0916025.1"/>
    <property type="molecule type" value="Genomic_DNA"/>
</dbReference>
<evidence type="ECO:0000313" key="2">
    <source>
        <dbReference type="EMBL" id="KAA0916025.1"/>
    </source>
</evidence>
<evidence type="ECO:0000259" key="1">
    <source>
        <dbReference type="Pfam" id="PF00248"/>
    </source>
</evidence>
<dbReference type="InterPro" id="IPR023210">
    <property type="entry name" value="NADP_OxRdtase_dom"/>
</dbReference>
<evidence type="ECO:0000313" key="3">
    <source>
        <dbReference type="Proteomes" id="UP000325291"/>
    </source>
</evidence>
<dbReference type="InterPro" id="IPR003329">
    <property type="entry name" value="Cytidylyl_trans"/>
</dbReference>
<dbReference type="CDD" id="cd19097">
    <property type="entry name" value="AKR_unchar"/>
    <property type="match status" value="1"/>
</dbReference>
<dbReference type="Pfam" id="PF00248">
    <property type="entry name" value="Aldo_ket_red"/>
    <property type="match status" value="1"/>
</dbReference>
<feature type="domain" description="NADP-dependent oxidoreductase" evidence="1">
    <location>
        <begin position="261"/>
        <end position="545"/>
    </location>
</feature>
<protein>
    <recommendedName>
        <fullName evidence="1">NADP-dependent oxidoreductase domain-containing protein</fullName>
    </recommendedName>
</protein>
<proteinExistence type="predicted"/>
<dbReference type="SUPFAM" id="SSF53448">
    <property type="entry name" value="Nucleotide-diphospho-sugar transferases"/>
    <property type="match status" value="1"/>
</dbReference>
<accession>A0A5A9ZGC2</accession>
<dbReference type="AlphaFoldDB" id="A0A5A9ZGC2"/>